<evidence type="ECO:0000256" key="5">
    <source>
        <dbReference type="ARBA" id="ARBA00022679"/>
    </source>
</evidence>
<evidence type="ECO:0000313" key="16">
    <source>
        <dbReference type="Proteomes" id="UP000261811"/>
    </source>
</evidence>
<dbReference type="CDD" id="cd04166">
    <property type="entry name" value="CysN_ATPS"/>
    <property type="match status" value="1"/>
</dbReference>
<dbReference type="Pfam" id="PF22594">
    <property type="entry name" value="GTP-eEF1A_C"/>
    <property type="match status" value="1"/>
</dbReference>
<evidence type="ECO:0000256" key="12">
    <source>
        <dbReference type="HAMAP-Rule" id="MF_00062"/>
    </source>
</evidence>
<evidence type="ECO:0000256" key="6">
    <source>
        <dbReference type="ARBA" id="ARBA00022695"/>
    </source>
</evidence>
<evidence type="ECO:0000259" key="14">
    <source>
        <dbReference type="PROSITE" id="PS51722"/>
    </source>
</evidence>
<dbReference type="InterPro" id="IPR050100">
    <property type="entry name" value="TRAFAC_GTPase_members"/>
</dbReference>
<dbReference type="EC" id="2.7.7.4" evidence="12"/>
<dbReference type="PROSITE" id="PS00301">
    <property type="entry name" value="G_TR_1"/>
    <property type="match status" value="1"/>
</dbReference>
<keyword evidence="7 12" id="KW-0547">Nucleotide-binding</keyword>
<keyword evidence="10" id="KW-0511">Multifunctional enzyme</keyword>
<comment type="function">
    <text evidence="2">APS kinase catalyzes the synthesis of activated sulfate.</text>
</comment>
<comment type="similarity">
    <text evidence="13">Belongs to the APS kinase family.</text>
</comment>
<dbReference type="SUPFAM" id="SSF50447">
    <property type="entry name" value="Translation proteins"/>
    <property type="match status" value="1"/>
</dbReference>
<dbReference type="InterPro" id="IPR044138">
    <property type="entry name" value="CysN_II"/>
</dbReference>
<reference evidence="15 16" key="1">
    <citation type="submission" date="2018-08" db="EMBL/GenBank/DDBJ databases">
        <title>Actinomadura jelena sp. nov., a novel Actinomycete isolated from soil in Chad.</title>
        <authorList>
            <person name="Shi L."/>
        </authorList>
    </citation>
    <scope>NUCLEOTIDE SEQUENCE [LARGE SCALE GENOMIC DNA]</scope>
    <source>
        <strain evidence="15 16">NEAU-G17</strain>
    </source>
</reference>
<keyword evidence="6 12" id="KW-0548">Nucleotidyltransferase</keyword>
<dbReference type="NCBIfam" id="NF003478">
    <property type="entry name" value="PRK05124.1"/>
    <property type="match status" value="1"/>
</dbReference>
<protein>
    <recommendedName>
        <fullName evidence="12 13">Multifunctional fusion protein</fullName>
    </recommendedName>
    <domain>
        <recommendedName>
            <fullName evidence="12">Sulfate adenylyltransferase subunit 1</fullName>
            <ecNumber evidence="12">2.7.7.4</ecNumber>
        </recommendedName>
        <alternativeName>
            <fullName evidence="12">ATP-sulfurylase large subunit</fullName>
        </alternativeName>
        <alternativeName>
            <fullName evidence="12">Sulfate adenylate transferase</fullName>
            <shortName evidence="12">SAT</shortName>
        </alternativeName>
    </domain>
    <domain>
        <recommendedName>
            <fullName evidence="13">Adenylyl-sulfate kinase</fullName>
            <ecNumber evidence="13">2.7.1.25</ecNumber>
        </recommendedName>
        <alternativeName>
            <fullName evidence="13">APS kinase</fullName>
        </alternativeName>
        <alternativeName>
            <fullName evidence="13">ATP adenosine-5'-phosphosulfate 3'-phosphotransferase</fullName>
        </alternativeName>
        <alternativeName>
            <fullName evidence="13">Adenosine-5'-phosphosulfate kinase</fullName>
        </alternativeName>
    </domain>
</protein>
<dbReference type="GO" id="GO:0004020">
    <property type="term" value="F:adenylylsulfate kinase activity"/>
    <property type="evidence" value="ECO:0007669"/>
    <property type="project" value="UniProtKB-UniRule"/>
</dbReference>
<proteinExistence type="inferred from homology"/>
<dbReference type="AlphaFoldDB" id="A0A372J8L8"/>
<dbReference type="Pfam" id="PF00009">
    <property type="entry name" value="GTP_EFTU"/>
    <property type="match status" value="1"/>
</dbReference>
<dbReference type="Gene3D" id="3.40.50.300">
    <property type="entry name" value="P-loop containing nucleotide triphosphate hydrolases"/>
    <property type="match status" value="2"/>
</dbReference>
<keyword evidence="5 12" id="KW-0808">Transferase</keyword>
<dbReference type="InterPro" id="IPR009001">
    <property type="entry name" value="Transl_elong_EF1A/Init_IF2_C"/>
</dbReference>
<evidence type="ECO:0000256" key="11">
    <source>
        <dbReference type="ARBA" id="ARBA00049370"/>
    </source>
</evidence>
<comment type="caution">
    <text evidence="12">Lacks conserved residue(s) required for the propagation of feature annotation.</text>
</comment>
<evidence type="ECO:0000256" key="10">
    <source>
        <dbReference type="ARBA" id="ARBA00023268"/>
    </source>
</evidence>
<comment type="catalytic activity">
    <reaction evidence="11 12">
        <text>sulfate + ATP + H(+) = adenosine 5'-phosphosulfate + diphosphate</text>
        <dbReference type="Rhea" id="RHEA:18133"/>
        <dbReference type="ChEBI" id="CHEBI:15378"/>
        <dbReference type="ChEBI" id="CHEBI:16189"/>
        <dbReference type="ChEBI" id="CHEBI:30616"/>
        <dbReference type="ChEBI" id="CHEBI:33019"/>
        <dbReference type="ChEBI" id="CHEBI:58243"/>
        <dbReference type="EC" id="2.7.7.4"/>
    </reaction>
</comment>
<comment type="function">
    <text evidence="12">With CysD forms the ATP sulfurylase (ATPS) that catalyzes the adenylation of sulfate producing adenosine 5'-phosphosulfate (APS) and diphosphate, the first enzymatic step in sulfur assimilation pathway. APS synthesis involves the formation of a high-energy phosphoric-sulfuric acid anhydride bond driven by GTP hydrolysis by CysN coupled to ATP hydrolysis by CysD.</text>
</comment>
<dbReference type="UniPathway" id="UPA00140">
    <property type="reaction ID" value="UER00204"/>
</dbReference>
<dbReference type="Gene3D" id="2.40.30.10">
    <property type="entry name" value="Translation factors"/>
    <property type="match status" value="2"/>
</dbReference>
<dbReference type="Proteomes" id="UP000261811">
    <property type="component" value="Unassembled WGS sequence"/>
</dbReference>
<dbReference type="PRINTS" id="PR00315">
    <property type="entry name" value="ELONGATNFCT"/>
</dbReference>
<dbReference type="HAMAP" id="MF_00062">
    <property type="entry name" value="Sulf_adenylyltr_sub1"/>
    <property type="match status" value="1"/>
</dbReference>
<dbReference type="EC" id="2.7.1.25" evidence="13"/>
<dbReference type="CDD" id="cd04095">
    <property type="entry name" value="CysN_NoDQ_III"/>
    <property type="match status" value="1"/>
</dbReference>
<dbReference type="InterPro" id="IPR011779">
    <property type="entry name" value="SO4_adenylTrfase_lsu"/>
</dbReference>
<comment type="similarity">
    <text evidence="12">Belongs to the TRAFAC class translation factor GTPase superfamily. Classic translation factor GTPase family. CysN/NodQ subfamily.</text>
</comment>
<dbReference type="InterPro" id="IPR027417">
    <property type="entry name" value="P-loop_NTPase"/>
</dbReference>
<dbReference type="SUPFAM" id="SSF50465">
    <property type="entry name" value="EF-Tu/eEF-1alpha/eIF2-gamma C-terminal domain"/>
    <property type="match status" value="1"/>
</dbReference>
<dbReference type="PANTHER" id="PTHR23115">
    <property type="entry name" value="TRANSLATION FACTOR"/>
    <property type="match status" value="1"/>
</dbReference>
<feature type="binding site" evidence="13">
    <location>
        <begin position="460"/>
        <end position="467"/>
    </location>
    <ligand>
        <name>ATP</name>
        <dbReference type="ChEBI" id="CHEBI:30616"/>
    </ligand>
</feature>
<comment type="pathway">
    <text evidence="13">Sulfur metabolism; hydrogen sulfide biosynthesis; sulfite from sulfate: step 2/3.</text>
</comment>
<dbReference type="InterPro" id="IPR054696">
    <property type="entry name" value="GTP-eEF1A_C"/>
</dbReference>
<feature type="binding site" evidence="12">
    <location>
        <begin position="24"/>
        <end position="31"/>
    </location>
    <ligand>
        <name>GTP</name>
        <dbReference type="ChEBI" id="CHEBI:37565"/>
    </ligand>
</feature>
<feature type="domain" description="Tr-type G" evidence="14">
    <location>
        <begin position="15"/>
        <end position="233"/>
    </location>
</feature>
<dbReference type="PROSITE" id="PS51722">
    <property type="entry name" value="G_TR_2"/>
    <property type="match status" value="1"/>
</dbReference>
<dbReference type="GO" id="GO:0003924">
    <property type="term" value="F:GTPase activity"/>
    <property type="evidence" value="ECO:0007669"/>
    <property type="project" value="InterPro"/>
</dbReference>
<dbReference type="GO" id="GO:0004781">
    <property type="term" value="F:sulfate adenylyltransferase (ATP) activity"/>
    <property type="evidence" value="ECO:0007669"/>
    <property type="project" value="UniProtKB-UniRule"/>
</dbReference>
<comment type="pathway">
    <text evidence="12">Sulfur metabolism; hydrogen sulfide biosynthesis; sulfite from sulfate: step 1/3.</text>
</comment>
<feature type="active site" description="Phosphoserine intermediate" evidence="13">
    <location>
        <position position="534"/>
    </location>
</feature>
<dbReference type="OrthoDB" id="9804504at2"/>
<dbReference type="CDD" id="cd02027">
    <property type="entry name" value="APSK"/>
    <property type="match status" value="1"/>
</dbReference>
<dbReference type="HAMAP" id="MF_00065">
    <property type="entry name" value="Adenylyl_sulf_kinase"/>
    <property type="match status" value="1"/>
</dbReference>
<comment type="similarity">
    <text evidence="3">In the C-terminal section; belongs to the APS kinase family.</text>
</comment>
<evidence type="ECO:0000256" key="9">
    <source>
        <dbReference type="ARBA" id="ARBA00023134"/>
    </source>
</evidence>
<dbReference type="GO" id="GO:0070814">
    <property type="term" value="P:hydrogen sulfide biosynthetic process"/>
    <property type="evidence" value="ECO:0007669"/>
    <property type="project" value="UniProtKB-UniRule"/>
</dbReference>
<evidence type="ECO:0000256" key="7">
    <source>
        <dbReference type="ARBA" id="ARBA00022741"/>
    </source>
</evidence>
<evidence type="ECO:0000256" key="2">
    <source>
        <dbReference type="ARBA" id="ARBA00002357"/>
    </source>
</evidence>
<sequence>MTQALEDYLIGQQDVAQLRFLTCGSVDDGKSTLIGRLLYDAGHVLDDQHAALTADSRRAGTTGAEPDLALLVDGLQAEREQGITIDVAYRYFATDRRRFVVADTPGHEQYTRNMVTGASTADAAVILVDATKGLLVQTRRHSHVVRLLEIGEVILAVNKLDAVGYSREVFEQISDDYTRFARDLGLASVTCVPVSALRGDNIAERSPHTPWYEGPTLLECLETVPTDGGSAPQDFRLPVQHVSRPDAEFRGYAGMVVGGAIRPGDRVRALPSGREARIARIVTWDGDVDEAVLGQSVTVTLTEGIDVSRGDVLCSADRPASVATHFEARMIWMSEQPLVAGRRYLVKVGTCVVGGAVTELRHAIDVNTLEQKPAVQLGLNEIGVCDLALDRPVAYDPYEENPDLGGVLLIDPETQETIGVALLGSALTQANHLHWQRIDVDKRARAALSDQRPCVVWLTGVPGAGKSTIANILERYLHGLGKHTYLLDGDNIRHGLNRDLGFAEADRVENVRRIAEVARLMVDAGLIVLVSAISPFRAERNMARRMVGEDEFCEVFVDTPLAVAEQRDRKGLYRKARAGAIRDFTGIDSRYEPPERPDVWIETSAHSPERAVELIVERLRFMGVLS</sequence>
<evidence type="ECO:0000256" key="3">
    <source>
        <dbReference type="ARBA" id="ARBA00005438"/>
    </source>
</evidence>
<dbReference type="CDD" id="cd03695">
    <property type="entry name" value="CysN_NodQ_II"/>
    <property type="match status" value="1"/>
</dbReference>
<comment type="catalytic activity">
    <reaction evidence="1 13">
        <text>adenosine 5'-phosphosulfate + ATP = 3'-phosphoadenylyl sulfate + ADP + H(+)</text>
        <dbReference type="Rhea" id="RHEA:24152"/>
        <dbReference type="ChEBI" id="CHEBI:15378"/>
        <dbReference type="ChEBI" id="CHEBI:30616"/>
        <dbReference type="ChEBI" id="CHEBI:58243"/>
        <dbReference type="ChEBI" id="CHEBI:58339"/>
        <dbReference type="ChEBI" id="CHEBI:456216"/>
        <dbReference type="EC" id="2.7.1.25"/>
    </reaction>
</comment>
<keyword evidence="9 12" id="KW-0342">GTP-binding</keyword>
<gene>
    <name evidence="12 15" type="primary">cysN</name>
    <name evidence="13" type="synonym">cysC</name>
    <name evidence="15" type="ORF">DZF91_38565</name>
</gene>
<name>A0A372J8L8_9ACTN</name>
<dbReference type="GO" id="GO:0000103">
    <property type="term" value="P:sulfate assimilation"/>
    <property type="evidence" value="ECO:0007669"/>
    <property type="project" value="UniProtKB-UniRule"/>
</dbReference>
<dbReference type="Pfam" id="PF01583">
    <property type="entry name" value="APS_kinase"/>
    <property type="match status" value="1"/>
</dbReference>
<dbReference type="FunFam" id="3.40.50.300:FF:000119">
    <property type="entry name" value="Sulfate adenylyltransferase subunit 1"/>
    <property type="match status" value="1"/>
</dbReference>
<dbReference type="InterPro" id="IPR002891">
    <property type="entry name" value="APS"/>
</dbReference>
<evidence type="ECO:0000256" key="1">
    <source>
        <dbReference type="ARBA" id="ARBA00001823"/>
    </source>
</evidence>
<comment type="subunit">
    <text evidence="12">Heterodimer composed of CysD, the smaller subunit, and CysN.</text>
</comment>
<evidence type="ECO:0000313" key="15">
    <source>
        <dbReference type="EMBL" id="RFU36345.1"/>
    </source>
</evidence>
<evidence type="ECO:0000256" key="4">
    <source>
        <dbReference type="ARBA" id="ARBA00007237"/>
    </source>
</evidence>
<dbReference type="InterPro" id="IPR031157">
    <property type="entry name" value="G_TR_CS"/>
</dbReference>
<dbReference type="GO" id="GO:0005525">
    <property type="term" value="F:GTP binding"/>
    <property type="evidence" value="ECO:0007669"/>
    <property type="project" value="UniProtKB-UniRule"/>
</dbReference>
<keyword evidence="8 12" id="KW-0067">ATP-binding</keyword>
<dbReference type="NCBIfam" id="NF003013">
    <property type="entry name" value="PRK03846.1"/>
    <property type="match status" value="1"/>
</dbReference>
<dbReference type="GO" id="GO:0005524">
    <property type="term" value="F:ATP binding"/>
    <property type="evidence" value="ECO:0007669"/>
    <property type="project" value="UniProtKB-UniRule"/>
</dbReference>
<evidence type="ECO:0000256" key="13">
    <source>
        <dbReference type="HAMAP-Rule" id="MF_00065"/>
    </source>
</evidence>
<organism evidence="15 16">
    <name type="scientific">Actinomadura logoneensis</name>
    <dbReference type="NCBI Taxonomy" id="2293572"/>
    <lineage>
        <taxon>Bacteria</taxon>
        <taxon>Bacillati</taxon>
        <taxon>Actinomycetota</taxon>
        <taxon>Actinomycetes</taxon>
        <taxon>Streptosporangiales</taxon>
        <taxon>Thermomonosporaceae</taxon>
        <taxon>Actinomadura</taxon>
    </lineage>
</organism>
<keyword evidence="16" id="KW-1185">Reference proteome</keyword>
<dbReference type="NCBIfam" id="NF004035">
    <property type="entry name" value="PRK05506.1"/>
    <property type="match status" value="1"/>
</dbReference>
<dbReference type="EMBL" id="QURH01001054">
    <property type="protein sequence ID" value="RFU36345.1"/>
    <property type="molecule type" value="Genomic_DNA"/>
</dbReference>
<dbReference type="InterPro" id="IPR059117">
    <property type="entry name" value="APS_kinase_dom"/>
</dbReference>
<feature type="binding site" evidence="12">
    <location>
        <begin position="103"/>
        <end position="107"/>
    </location>
    <ligand>
        <name>GTP</name>
        <dbReference type="ChEBI" id="CHEBI:37565"/>
    </ligand>
</feature>
<dbReference type="NCBIfam" id="TIGR00455">
    <property type="entry name" value="apsK"/>
    <property type="match status" value="1"/>
</dbReference>
<dbReference type="InterPro" id="IPR000795">
    <property type="entry name" value="T_Tr_GTP-bd_dom"/>
</dbReference>
<dbReference type="NCBIfam" id="TIGR02034">
    <property type="entry name" value="CysN"/>
    <property type="match status" value="1"/>
</dbReference>
<dbReference type="SUPFAM" id="SSF52540">
    <property type="entry name" value="P-loop containing nucleoside triphosphate hydrolases"/>
    <property type="match status" value="2"/>
</dbReference>
<comment type="function">
    <text evidence="13">Catalyzes the synthesis of activated sulfate.</text>
</comment>
<accession>A0A372J8L8</accession>
<dbReference type="InterPro" id="IPR041757">
    <property type="entry name" value="CysN_GTP-bd"/>
</dbReference>
<dbReference type="InterPro" id="IPR044139">
    <property type="entry name" value="CysN_NoDQ_III"/>
</dbReference>
<dbReference type="InterPro" id="IPR009000">
    <property type="entry name" value="Transl_B-barrel_sf"/>
</dbReference>
<keyword evidence="13" id="KW-0418">Kinase</keyword>
<keyword evidence="13" id="KW-0597">Phosphoprotein</keyword>
<evidence type="ECO:0000256" key="8">
    <source>
        <dbReference type="ARBA" id="ARBA00022840"/>
    </source>
</evidence>
<comment type="similarity">
    <text evidence="4">In the N-terminal section; belongs to the TRAFAC class translation factor GTPase superfamily. Classic translation factor GTPase family. CysN/NodQ subfamily.</text>
</comment>
<dbReference type="RefSeq" id="WP_117361968.1">
    <property type="nucleotide sequence ID" value="NZ_QURH01001054.1"/>
</dbReference>
<comment type="caution">
    <text evidence="15">The sequence shown here is derived from an EMBL/GenBank/DDBJ whole genome shotgun (WGS) entry which is preliminary data.</text>
</comment>